<comment type="caution">
    <text evidence="2">The sequence shown here is derived from an EMBL/GenBank/DDBJ whole genome shotgun (WGS) entry which is preliminary data.</text>
</comment>
<evidence type="ECO:0000313" key="3">
    <source>
        <dbReference type="Proteomes" id="UP000717328"/>
    </source>
</evidence>
<evidence type="ECO:0000313" key="2">
    <source>
        <dbReference type="EMBL" id="KAG5651279.1"/>
    </source>
</evidence>
<evidence type="ECO:0000256" key="1">
    <source>
        <dbReference type="SAM" id="Phobius"/>
    </source>
</evidence>
<keyword evidence="1" id="KW-0812">Transmembrane</keyword>
<reference evidence="2" key="2">
    <citation type="submission" date="2021-10" db="EMBL/GenBank/DDBJ databases">
        <title>Phylogenomics reveals ancestral predisposition of the termite-cultivated fungus Termitomyces towards a domesticated lifestyle.</title>
        <authorList>
            <person name="Auxier B."/>
            <person name="Grum-Grzhimaylo A."/>
            <person name="Cardenas M.E."/>
            <person name="Lodge J.D."/>
            <person name="Laessoe T."/>
            <person name="Pedersen O."/>
            <person name="Smith M.E."/>
            <person name="Kuyper T.W."/>
            <person name="Franco-Molano E.A."/>
            <person name="Baroni T.J."/>
            <person name="Aanen D.K."/>
        </authorList>
    </citation>
    <scope>NUCLEOTIDE SEQUENCE</scope>
    <source>
        <strain evidence="2">D49</strain>
    </source>
</reference>
<protein>
    <submittedName>
        <fullName evidence="2">Uncharacterized protein</fullName>
    </submittedName>
</protein>
<feature type="transmembrane region" description="Helical" evidence="1">
    <location>
        <begin position="95"/>
        <end position="122"/>
    </location>
</feature>
<proteinExistence type="predicted"/>
<feature type="transmembrane region" description="Helical" evidence="1">
    <location>
        <begin position="66"/>
        <end position="83"/>
    </location>
</feature>
<accession>A0A9P7GIJ6</accession>
<name>A0A9P7GIJ6_9AGAR</name>
<gene>
    <name evidence="2" type="ORF">H0H81_009222</name>
</gene>
<feature type="transmembrane region" description="Helical" evidence="1">
    <location>
        <begin position="204"/>
        <end position="225"/>
    </location>
</feature>
<keyword evidence="1" id="KW-0472">Membrane</keyword>
<keyword evidence="1" id="KW-1133">Transmembrane helix</keyword>
<keyword evidence="3" id="KW-1185">Reference proteome</keyword>
<reference evidence="2" key="1">
    <citation type="submission" date="2021-02" db="EMBL/GenBank/DDBJ databases">
        <authorList>
            <person name="Nieuwenhuis M."/>
            <person name="Van De Peppel L.J.J."/>
        </authorList>
    </citation>
    <scope>NUCLEOTIDE SEQUENCE</scope>
    <source>
        <strain evidence="2">D49</strain>
    </source>
</reference>
<feature type="transmembrane region" description="Helical" evidence="1">
    <location>
        <begin position="255"/>
        <end position="275"/>
    </location>
</feature>
<dbReference type="OrthoDB" id="72269at2759"/>
<dbReference type="AlphaFoldDB" id="A0A9P7GIJ6"/>
<sequence>MNVRFIFGHLYESELAKDLATACHHSSTTDTPYRLSYTGHGKSDAFLCPLVTFFHAAIDLPDAQSFLTYFIGIGAPLVAIPLIESSRAGRSLFIAYPLIFGLLSQTITVGVTFPIYWLLFIMSGGANNTNPRDAKITQSHAEAIVFGLLIGAVIPSVGMLVLNDPQVTAMWQPYPIYVSIAQLLHLALRPPSKHPQPGYHTIRFLYLTIFLICSSVHISTIWPFIRDAATIQKVYLPSTTVPEVSALVGFRVLHFLKWDLALGFGASIIATLWFASNWREVIAITGWSLIATPLLGPGAALTGSALWRESSLHMGLSKTKQE</sequence>
<dbReference type="Proteomes" id="UP000717328">
    <property type="component" value="Unassembled WGS sequence"/>
</dbReference>
<dbReference type="EMBL" id="JABCKI010000267">
    <property type="protein sequence ID" value="KAG5651279.1"/>
    <property type="molecule type" value="Genomic_DNA"/>
</dbReference>
<feature type="transmembrane region" description="Helical" evidence="1">
    <location>
        <begin position="143"/>
        <end position="162"/>
    </location>
</feature>
<feature type="transmembrane region" description="Helical" evidence="1">
    <location>
        <begin position="287"/>
        <end position="307"/>
    </location>
</feature>
<organism evidence="2 3">
    <name type="scientific">Sphagnurus paluster</name>
    <dbReference type="NCBI Taxonomy" id="117069"/>
    <lineage>
        <taxon>Eukaryota</taxon>
        <taxon>Fungi</taxon>
        <taxon>Dikarya</taxon>
        <taxon>Basidiomycota</taxon>
        <taxon>Agaricomycotina</taxon>
        <taxon>Agaricomycetes</taxon>
        <taxon>Agaricomycetidae</taxon>
        <taxon>Agaricales</taxon>
        <taxon>Tricholomatineae</taxon>
        <taxon>Lyophyllaceae</taxon>
        <taxon>Sphagnurus</taxon>
    </lineage>
</organism>